<evidence type="ECO:0000313" key="1">
    <source>
        <dbReference type="EMBL" id="GAH56940.1"/>
    </source>
</evidence>
<gene>
    <name evidence="1" type="ORF">S03H2_36568</name>
</gene>
<organism evidence="1">
    <name type="scientific">marine sediment metagenome</name>
    <dbReference type="NCBI Taxonomy" id="412755"/>
    <lineage>
        <taxon>unclassified sequences</taxon>
        <taxon>metagenomes</taxon>
        <taxon>ecological metagenomes</taxon>
    </lineage>
</organism>
<name>X1HIR2_9ZZZZ</name>
<reference evidence="1" key="1">
    <citation type="journal article" date="2014" name="Front. Microbiol.">
        <title>High frequency of phylogenetically diverse reductive dehalogenase-homologous genes in deep subseafloor sedimentary metagenomes.</title>
        <authorList>
            <person name="Kawai M."/>
            <person name="Futagami T."/>
            <person name="Toyoda A."/>
            <person name="Takaki Y."/>
            <person name="Nishi S."/>
            <person name="Hori S."/>
            <person name="Arai W."/>
            <person name="Tsubouchi T."/>
            <person name="Morono Y."/>
            <person name="Uchiyama I."/>
            <person name="Ito T."/>
            <person name="Fujiyama A."/>
            <person name="Inagaki F."/>
            <person name="Takami H."/>
        </authorList>
    </citation>
    <scope>NUCLEOTIDE SEQUENCE</scope>
    <source>
        <strain evidence="1">Expedition CK06-06</strain>
    </source>
</reference>
<sequence>LDVLAGNIGRTIFIVGKVDANEANSGFIEI</sequence>
<feature type="non-terminal residue" evidence="1">
    <location>
        <position position="1"/>
    </location>
</feature>
<comment type="caution">
    <text evidence="1">The sequence shown here is derived from an EMBL/GenBank/DDBJ whole genome shotgun (WGS) entry which is preliminary data.</text>
</comment>
<proteinExistence type="predicted"/>
<accession>X1HIR2</accession>
<dbReference type="EMBL" id="BARU01022448">
    <property type="protein sequence ID" value="GAH56940.1"/>
    <property type="molecule type" value="Genomic_DNA"/>
</dbReference>
<dbReference type="AlphaFoldDB" id="X1HIR2"/>
<protein>
    <submittedName>
        <fullName evidence="1">Uncharacterized protein</fullName>
    </submittedName>
</protein>